<dbReference type="InterPro" id="IPR010269">
    <property type="entry name" value="T6SS_TssC-like"/>
</dbReference>
<organism evidence="3 4">
    <name type="scientific">Vibrio nigripulchritudo SOn1</name>
    <dbReference type="NCBI Taxonomy" id="1238450"/>
    <lineage>
        <taxon>Bacteria</taxon>
        <taxon>Pseudomonadati</taxon>
        <taxon>Pseudomonadota</taxon>
        <taxon>Gammaproteobacteria</taxon>
        <taxon>Vibrionales</taxon>
        <taxon>Vibrionaceae</taxon>
        <taxon>Vibrio</taxon>
    </lineage>
</organism>
<dbReference type="EMBL" id="CAOF01000020">
    <property type="protein sequence ID" value="CCO44537.1"/>
    <property type="molecule type" value="Genomic_DNA"/>
</dbReference>
<reference evidence="3 4" key="1">
    <citation type="journal article" date="2013" name="ISME J.">
        <title>Comparative genomics of pathogenic lineages of Vibrio nigripulchritudo identifies virulence-associated traits.</title>
        <authorList>
            <person name="Goudenege D."/>
            <person name="Labreuche Y."/>
            <person name="Krin E."/>
            <person name="Ansquer D."/>
            <person name="Mangenot S."/>
            <person name="Calteau A."/>
            <person name="Medigue C."/>
            <person name="Mazel D."/>
            <person name="Polz M.F."/>
            <person name="Le Roux F."/>
        </authorList>
    </citation>
    <scope>NUCLEOTIDE SEQUENCE [LARGE SCALE GENOMIC DNA]</scope>
    <source>
        <strain evidence="3 4">SOn1</strain>
    </source>
</reference>
<comment type="caution">
    <text evidence="3">The sequence shown here is derived from an EMBL/GenBank/DDBJ whole genome shotgun (WGS) entry which is preliminary data.</text>
</comment>
<dbReference type="PANTHER" id="PTHR35565">
    <property type="entry name" value="CYTOPLASMIC PROTEIN-RELATED"/>
    <property type="match status" value="1"/>
</dbReference>
<evidence type="ECO:0000313" key="4">
    <source>
        <dbReference type="Proteomes" id="UP000018211"/>
    </source>
</evidence>
<proteinExistence type="predicted"/>
<dbReference type="PANTHER" id="PTHR35565:SF3">
    <property type="entry name" value="TYPE VI SECRETION SYSTEM SHEATH PROTEIN TSSC1"/>
    <property type="match status" value="1"/>
</dbReference>
<feature type="domain" description="TssC1 C-terminal" evidence="2">
    <location>
        <begin position="386"/>
        <end position="495"/>
    </location>
</feature>
<evidence type="ECO:0000313" key="3">
    <source>
        <dbReference type="EMBL" id="CCO44537.1"/>
    </source>
</evidence>
<dbReference type="RefSeq" id="WP_022610351.1">
    <property type="nucleotide sequence ID" value="NZ_LK391965.1"/>
</dbReference>
<dbReference type="AlphaFoldDB" id="A0AAV2VIR0"/>
<gene>
    <name evidence="3" type="ORF">VIBNISOn1_1160045</name>
</gene>
<dbReference type="Proteomes" id="UP000018211">
    <property type="component" value="Unassembled WGS sequence"/>
</dbReference>
<dbReference type="InterPro" id="IPR044031">
    <property type="entry name" value="TssC1_N"/>
</dbReference>
<dbReference type="NCBIfam" id="TIGR03355">
    <property type="entry name" value="VI_chp_2"/>
    <property type="match status" value="1"/>
</dbReference>
<name>A0AAV2VIR0_9VIBR</name>
<evidence type="ECO:0000259" key="2">
    <source>
        <dbReference type="Pfam" id="PF18945"/>
    </source>
</evidence>
<dbReference type="InterPro" id="IPR044032">
    <property type="entry name" value="TssC1_C"/>
</dbReference>
<evidence type="ECO:0000259" key="1">
    <source>
        <dbReference type="Pfam" id="PF05943"/>
    </source>
</evidence>
<evidence type="ECO:0008006" key="5">
    <source>
        <dbReference type="Google" id="ProtNLM"/>
    </source>
</evidence>
<accession>A0AAV2VIR0</accession>
<dbReference type="Pfam" id="PF18945">
    <property type="entry name" value="VipB_2"/>
    <property type="match status" value="1"/>
</dbReference>
<protein>
    <recommendedName>
        <fullName evidence="5">Type VI secretion system contractile sheath large subunit</fullName>
    </recommendedName>
</protein>
<feature type="domain" description="TssC1 N-terminal" evidence="1">
    <location>
        <begin position="64"/>
        <end position="375"/>
    </location>
</feature>
<dbReference type="Pfam" id="PF05943">
    <property type="entry name" value="VipB"/>
    <property type="match status" value="1"/>
</dbReference>
<sequence>MTEFHFVEPELLIHDVQTPQDPTLDAIWLDRFLDLQSDSQSLKYWCDANNIRSVEEMHQSLLSVIGLIDEQLNDQINAILHHEEFQAFEAGWRGVEYLVNQKDSFGSEQSSKIKILSCSWEELRRDSQRAIEFDQSGLFKLVYQNEFSTPGGEPFGLIVGNYCISHQAGTNKLDRDMTMVRKISQTAAAAFCPVLISATPSLFGVDAFSELATILDVHAQFDQMEYKNWQAVRDSEDAKFVAVTVPYVLMRQPYKYDGSRLDAFAFKEKVTNSERDMLWGSASFCFAATVLRAYSESGWFAHIRGLKAGSYGQGVILPPVGSQMQFPGKAKRHRSPVNYQISESRELALSDCGFIPLSPVSDSPLIAFTSNSSLHKPKVYEEKGITVNSRLSSMLQYTLCVARIAHYIKVMGRDKVGSYQNAASIEGDFQRWLHQYTTASDEASDELRAKYPLNEAKIQVKEKQGSPGHYYSIIHLRPHFQLDQMVSSVRLITELAPDKTI</sequence>